<accession>A0A1G7QA74</accession>
<comment type="pathway">
    <text evidence="1 8">Amino-acid biosynthesis; L-histidine biosynthesis; L-histidine from 5-phospho-alpha-D-ribose 1-diphosphate: step 8/9.</text>
</comment>
<dbReference type="RefSeq" id="WP_090289123.1">
    <property type="nucleotide sequence ID" value="NZ_FNCK01000002.1"/>
</dbReference>
<evidence type="ECO:0000256" key="8">
    <source>
        <dbReference type="RuleBase" id="RU366003"/>
    </source>
</evidence>
<dbReference type="EMBL" id="FNCK01000002">
    <property type="protein sequence ID" value="SDF95358.1"/>
    <property type="molecule type" value="Genomic_DNA"/>
</dbReference>
<feature type="domain" description="PHP" evidence="9">
    <location>
        <begin position="5"/>
        <end position="188"/>
    </location>
</feature>
<organism evidence="10 11">
    <name type="scientific">Facklamia miroungae</name>
    <dbReference type="NCBI Taxonomy" id="120956"/>
    <lineage>
        <taxon>Bacteria</taxon>
        <taxon>Bacillati</taxon>
        <taxon>Bacillota</taxon>
        <taxon>Bacilli</taxon>
        <taxon>Lactobacillales</taxon>
        <taxon>Aerococcaceae</taxon>
        <taxon>Facklamia</taxon>
    </lineage>
</organism>
<dbReference type="NCBIfam" id="NF005597">
    <property type="entry name" value="PRK07329.1"/>
    <property type="match status" value="1"/>
</dbReference>
<dbReference type="GO" id="GO:0004401">
    <property type="term" value="F:histidinol-phosphatase activity"/>
    <property type="evidence" value="ECO:0007669"/>
    <property type="project" value="UniProtKB-UniRule"/>
</dbReference>
<evidence type="ECO:0000259" key="9">
    <source>
        <dbReference type="Pfam" id="PF02811"/>
    </source>
</evidence>
<dbReference type="OrthoDB" id="9775255at2"/>
<comment type="catalytic activity">
    <reaction evidence="7 8">
        <text>L-histidinol phosphate + H2O = L-histidinol + phosphate</text>
        <dbReference type="Rhea" id="RHEA:14465"/>
        <dbReference type="ChEBI" id="CHEBI:15377"/>
        <dbReference type="ChEBI" id="CHEBI:43474"/>
        <dbReference type="ChEBI" id="CHEBI:57699"/>
        <dbReference type="ChEBI" id="CHEBI:57980"/>
        <dbReference type="EC" id="3.1.3.15"/>
    </reaction>
</comment>
<dbReference type="Gene3D" id="3.20.20.140">
    <property type="entry name" value="Metal-dependent hydrolases"/>
    <property type="match status" value="1"/>
</dbReference>
<reference evidence="10 11" key="1">
    <citation type="submission" date="2016-10" db="EMBL/GenBank/DDBJ databases">
        <authorList>
            <person name="de Groot N.N."/>
        </authorList>
    </citation>
    <scope>NUCLEOTIDE SEQUENCE [LARGE SCALE GENOMIC DNA]</scope>
    <source>
        <strain evidence="10 11">ATCC BAA-466</strain>
    </source>
</reference>
<evidence type="ECO:0000313" key="11">
    <source>
        <dbReference type="Proteomes" id="UP000199708"/>
    </source>
</evidence>
<dbReference type="GO" id="GO:0000105">
    <property type="term" value="P:L-histidine biosynthetic process"/>
    <property type="evidence" value="ECO:0007669"/>
    <property type="project" value="UniProtKB-UniRule"/>
</dbReference>
<dbReference type="InterPro" id="IPR010140">
    <property type="entry name" value="Histidinol_P_phosphatase_HisJ"/>
</dbReference>
<dbReference type="PANTHER" id="PTHR21039">
    <property type="entry name" value="HISTIDINOL PHOSPHATASE-RELATED"/>
    <property type="match status" value="1"/>
</dbReference>
<dbReference type="InterPro" id="IPR016195">
    <property type="entry name" value="Pol/histidinol_Pase-like"/>
</dbReference>
<dbReference type="Pfam" id="PF02811">
    <property type="entry name" value="PHP"/>
    <property type="match status" value="1"/>
</dbReference>
<protein>
    <recommendedName>
        <fullName evidence="3 8">Histidinol-phosphatase</fullName>
        <shortName evidence="8">HolPase</shortName>
        <ecNumber evidence="3 8">3.1.3.15</ecNumber>
    </recommendedName>
</protein>
<evidence type="ECO:0000256" key="7">
    <source>
        <dbReference type="ARBA" id="ARBA00049158"/>
    </source>
</evidence>
<dbReference type="STRING" id="120956.SAMN05421791_10223"/>
<keyword evidence="6 8" id="KW-0368">Histidine biosynthesis</keyword>
<dbReference type="GO" id="GO:0005737">
    <property type="term" value="C:cytoplasm"/>
    <property type="evidence" value="ECO:0007669"/>
    <property type="project" value="TreeGrafter"/>
</dbReference>
<dbReference type="UniPathway" id="UPA00031">
    <property type="reaction ID" value="UER00013"/>
</dbReference>
<dbReference type="Proteomes" id="UP000199708">
    <property type="component" value="Unassembled WGS sequence"/>
</dbReference>
<keyword evidence="11" id="KW-1185">Reference proteome</keyword>
<dbReference type="EC" id="3.1.3.15" evidence="3 8"/>
<evidence type="ECO:0000256" key="1">
    <source>
        <dbReference type="ARBA" id="ARBA00004970"/>
    </source>
</evidence>
<evidence type="ECO:0000313" key="10">
    <source>
        <dbReference type="EMBL" id="SDF95358.1"/>
    </source>
</evidence>
<sequence>MKYFDQHMHTHFSYDSKEQLENYAKKTEGYLITTEHLDFKNPFINYQDNIPDYQQQSIEIEKLKVEYGDRFLRGVEVGYHPDDHDQIIAYINQHAFDLLVLSFHKDGPNEFMDENILQIYHLEKLMQEYFTLMLEGIKAFKQANILAHFDYGLRMFDVTIDQLAKHEDQLCLIFQEMIKNDMALELNSKSMYRYGNKHLYEYVIPVYQSVGGQLFSLGSDSHVASDLGLHFDESVALLHQFGVKELAVYIKQILHKVPLENPYSLI</sequence>
<name>A0A1G7QA74_9LACT</name>
<evidence type="ECO:0000256" key="3">
    <source>
        <dbReference type="ARBA" id="ARBA00013085"/>
    </source>
</evidence>
<dbReference type="InterPro" id="IPR004013">
    <property type="entry name" value="PHP_dom"/>
</dbReference>
<keyword evidence="4 8" id="KW-0028">Amino-acid biosynthesis</keyword>
<dbReference type="AlphaFoldDB" id="A0A1G7QA74"/>
<proteinExistence type="inferred from homology"/>
<evidence type="ECO:0000256" key="5">
    <source>
        <dbReference type="ARBA" id="ARBA00022801"/>
    </source>
</evidence>
<dbReference type="SUPFAM" id="SSF89550">
    <property type="entry name" value="PHP domain-like"/>
    <property type="match status" value="1"/>
</dbReference>
<gene>
    <name evidence="10" type="ORF">SAMN05421791_10223</name>
</gene>
<evidence type="ECO:0000256" key="6">
    <source>
        <dbReference type="ARBA" id="ARBA00023102"/>
    </source>
</evidence>
<comment type="similarity">
    <text evidence="2 8">Belongs to the PHP hydrolase family. HisK subfamily.</text>
</comment>
<evidence type="ECO:0000256" key="4">
    <source>
        <dbReference type="ARBA" id="ARBA00022605"/>
    </source>
</evidence>
<evidence type="ECO:0000256" key="2">
    <source>
        <dbReference type="ARBA" id="ARBA00009152"/>
    </source>
</evidence>
<keyword evidence="5 8" id="KW-0378">Hydrolase</keyword>
<dbReference type="PANTHER" id="PTHR21039:SF0">
    <property type="entry name" value="HISTIDINOL-PHOSPHATASE"/>
    <property type="match status" value="1"/>
</dbReference>